<evidence type="ECO:0000313" key="9">
    <source>
        <dbReference type="EMBL" id="MBD9699711.1"/>
    </source>
</evidence>
<dbReference type="PANTHER" id="PTHR37820">
    <property type="entry name" value="CELL DIVISION PROTEIN DIVIB"/>
    <property type="match status" value="1"/>
</dbReference>
<feature type="region of interest" description="Disordered" evidence="6">
    <location>
        <begin position="1"/>
        <end position="34"/>
    </location>
</feature>
<evidence type="ECO:0000256" key="4">
    <source>
        <dbReference type="ARBA" id="ARBA00022989"/>
    </source>
</evidence>
<dbReference type="Pfam" id="PF03799">
    <property type="entry name" value="FtsQ_DivIB_C"/>
    <property type="match status" value="1"/>
</dbReference>
<dbReference type="Gene3D" id="3.10.20.310">
    <property type="entry name" value="membrane protein fhac"/>
    <property type="match status" value="1"/>
</dbReference>
<keyword evidence="7" id="KW-0472">Membrane</keyword>
<dbReference type="Proteomes" id="UP000642107">
    <property type="component" value="Unassembled WGS sequence"/>
</dbReference>
<evidence type="ECO:0000259" key="8">
    <source>
        <dbReference type="Pfam" id="PF03799"/>
    </source>
</evidence>
<organism evidence="9 10">
    <name type="scientific">Flavimobilis rhizosphaerae</name>
    <dbReference type="NCBI Taxonomy" id="2775421"/>
    <lineage>
        <taxon>Bacteria</taxon>
        <taxon>Bacillati</taxon>
        <taxon>Actinomycetota</taxon>
        <taxon>Actinomycetes</taxon>
        <taxon>Micrococcales</taxon>
        <taxon>Jonesiaceae</taxon>
        <taxon>Flavimobilis</taxon>
    </lineage>
</organism>
<keyword evidence="2 9" id="KW-0132">Cell division</keyword>
<proteinExistence type="predicted"/>
<feature type="compositionally biased region" description="Low complexity" evidence="6">
    <location>
        <begin position="18"/>
        <end position="34"/>
    </location>
</feature>
<reference evidence="9 10" key="1">
    <citation type="submission" date="2020-09" db="EMBL/GenBank/DDBJ databases">
        <title>Flavimobilis rhizosphaerae sp. nov., isolated from rhizosphere soil of Spartina alterniflora.</title>
        <authorList>
            <person name="Hanqin C."/>
        </authorList>
    </citation>
    <scope>NUCLEOTIDE SEQUENCE [LARGE SCALE GENOMIC DNA]</scope>
    <source>
        <strain evidence="9 10">GY 10621</strain>
    </source>
</reference>
<evidence type="ECO:0000256" key="5">
    <source>
        <dbReference type="ARBA" id="ARBA00023306"/>
    </source>
</evidence>
<comment type="caution">
    <text evidence="9">The sequence shown here is derived from an EMBL/GenBank/DDBJ whole genome shotgun (WGS) entry which is preliminary data.</text>
</comment>
<gene>
    <name evidence="9" type="ORF">IGS67_09445</name>
</gene>
<feature type="transmembrane region" description="Helical" evidence="7">
    <location>
        <begin position="85"/>
        <end position="107"/>
    </location>
</feature>
<keyword evidence="3 7" id="KW-0812">Transmembrane</keyword>
<accession>A0ABR9DRH0</accession>
<keyword evidence="5" id="KW-0131">Cell cycle</keyword>
<keyword evidence="1" id="KW-1003">Cell membrane</keyword>
<evidence type="ECO:0000256" key="1">
    <source>
        <dbReference type="ARBA" id="ARBA00022475"/>
    </source>
</evidence>
<evidence type="ECO:0000256" key="7">
    <source>
        <dbReference type="SAM" id="Phobius"/>
    </source>
</evidence>
<evidence type="ECO:0000256" key="2">
    <source>
        <dbReference type="ARBA" id="ARBA00022618"/>
    </source>
</evidence>
<protein>
    <submittedName>
        <fullName evidence="9">Cell division protein FtsQ/DivIB</fullName>
    </submittedName>
</protein>
<feature type="domain" description="Cell division protein FtsQ/DivIB C-terminal" evidence="8">
    <location>
        <begin position="183"/>
        <end position="280"/>
    </location>
</feature>
<dbReference type="PANTHER" id="PTHR37820:SF1">
    <property type="entry name" value="CELL DIVISION PROTEIN FTSQ"/>
    <property type="match status" value="1"/>
</dbReference>
<dbReference type="EMBL" id="JACZDF010000004">
    <property type="protein sequence ID" value="MBD9699711.1"/>
    <property type="molecule type" value="Genomic_DNA"/>
</dbReference>
<name>A0ABR9DRH0_9MICO</name>
<evidence type="ECO:0000256" key="3">
    <source>
        <dbReference type="ARBA" id="ARBA00022692"/>
    </source>
</evidence>
<dbReference type="GO" id="GO:0051301">
    <property type="term" value="P:cell division"/>
    <property type="evidence" value="ECO:0007669"/>
    <property type="project" value="UniProtKB-KW"/>
</dbReference>
<dbReference type="InterPro" id="IPR005548">
    <property type="entry name" value="Cell_div_FtsQ/DivIB_C"/>
</dbReference>
<evidence type="ECO:0000313" key="10">
    <source>
        <dbReference type="Proteomes" id="UP000642107"/>
    </source>
</evidence>
<sequence>MASSPSIPSAAGTTANPRTAGHARTSGAATAGAGGRPAASALVVPGTDGVPLVPGQRRQVVSTGLAARLAERDAQRRRRWWVRGAWVAAGFVVLGALVWGVFFSPLFALDADEVVISGEGTVIEPGDVVAVVDGVVDVPLPRLDTVALRGRILDVPGVRDARLTRDWPRGLTVELVSREPVAAVPQGGGVVLLDDEGVQVGRADAAPEGLPTMTFDIAAEGRRTLESALILLNALPEGLAAEIATISAESPDDVRMTLRGGATILWGGKSDAALKVRVVEVLRSAKKTKSSKVFDVSAPTAPITR</sequence>
<evidence type="ECO:0000256" key="6">
    <source>
        <dbReference type="SAM" id="MobiDB-lite"/>
    </source>
</evidence>
<feature type="compositionally biased region" description="Polar residues" evidence="6">
    <location>
        <begin position="1"/>
        <end position="17"/>
    </location>
</feature>
<dbReference type="InterPro" id="IPR050487">
    <property type="entry name" value="FtsQ_DivIB"/>
</dbReference>
<keyword evidence="4 7" id="KW-1133">Transmembrane helix</keyword>
<dbReference type="RefSeq" id="WP_192279982.1">
    <property type="nucleotide sequence ID" value="NZ_JACZDF010000004.1"/>
</dbReference>
<keyword evidence="10" id="KW-1185">Reference proteome</keyword>